<dbReference type="GO" id="GO:0006629">
    <property type="term" value="P:lipid metabolic process"/>
    <property type="evidence" value="ECO:0007669"/>
    <property type="project" value="InterPro"/>
</dbReference>
<evidence type="ECO:0000256" key="4">
    <source>
        <dbReference type="ARBA" id="ARBA00030474"/>
    </source>
</evidence>
<organism evidence="7 8">
    <name type="scientific">Streptomyces tubercidicus</name>
    <dbReference type="NCBI Taxonomy" id="47759"/>
    <lineage>
        <taxon>Bacteria</taxon>
        <taxon>Bacillati</taxon>
        <taxon>Actinomycetota</taxon>
        <taxon>Actinomycetes</taxon>
        <taxon>Kitasatosporales</taxon>
        <taxon>Streptomycetaceae</taxon>
        <taxon>Streptomyces</taxon>
    </lineage>
</organism>
<dbReference type="GO" id="GO:0004436">
    <property type="term" value="F:phosphatidylinositol diacylglycerol-lyase activity"/>
    <property type="evidence" value="ECO:0007669"/>
    <property type="project" value="UniProtKB-EC"/>
</dbReference>
<dbReference type="InterPro" id="IPR017946">
    <property type="entry name" value="PLC-like_Pdiesterase_TIM-brl"/>
</dbReference>
<evidence type="ECO:0000256" key="5">
    <source>
        <dbReference type="ARBA" id="ARBA00030782"/>
    </source>
</evidence>
<dbReference type="SUPFAM" id="SSF51695">
    <property type="entry name" value="PLC-like phosphodiesterases"/>
    <property type="match status" value="1"/>
</dbReference>
<evidence type="ECO:0000259" key="6">
    <source>
        <dbReference type="SMART" id="SM00148"/>
    </source>
</evidence>
<reference evidence="7 8" key="1">
    <citation type="submission" date="2019-12" db="EMBL/GenBank/DDBJ databases">
        <title>Whole genome shotgun sequence of Streptomyces tubercidicus NBRC 13090.</title>
        <authorList>
            <person name="Ichikawa N."/>
            <person name="Kimura A."/>
            <person name="Kitahashi Y."/>
            <person name="Komaki H."/>
            <person name="Tamura T."/>
        </authorList>
    </citation>
    <scope>NUCLEOTIDE SEQUENCE [LARGE SCALE GENOMIC DNA]</scope>
    <source>
        <strain evidence="7 8">NBRC 13090</strain>
    </source>
</reference>
<evidence type="ECO:0000256" key="1">
    <source>
        <dbReference type="ARBA" id="ARBA00001316"/>
    </source>
</evidence>
<proteinExistence type="predicted"/>
<sequence length="321" mass="34747">MRTQTRRAGEAAWDRCWIDGDSSGGAAGLSAAGVLAGVGSGQFTARAAEHRASAVSVADWMAALGDDTPVRRLTVPGTHNSGARHGGPWVACQNTSIDDQLASGIRFLDVRCRAIDNVFAIHHGAFYQELMFGDVLNACRAFLQAHPSETVLMRVKQEYSEVPAEEFRRIFSIYLDDKGYRSLFRLDGGLPTLGQARGRVVLLADSEGLGGVRYADPQLFDIQDDYMAEPFGKYPKIEAQFRKAVTQPGKLFVNYVSTAALLPPRSNADRLNPQVKKLLTGSEGSGWTGLGVVPMDFPNEVGLAGTLIAHNLAGRRLRRAA</sequence>
<dbReference type="EMBL" id="BLIR01000001">
    <property type="protein sequence ID" value="GFE35957.1"/>
    <property type="molecule type" value="Genomic_DNA"/>
</dbReference>
<dbReference type="EC" id="4.6.1.13" evidence="2"/>
<dbReference type="PROSITE" id="PS50007">
    <property type="entry name" value="PIPLC_X_DOMAIN"/>
    <property type="match status" value="1"/>
</dbReference>
<dbReference type="CDD" id="cd08586">
    <property type="entry name" value="PI-PLCc_BcPLC_like"/>
    <property type="match status" value="1"/>
</dbReference>
<dbReference type="PANTHER" id="PTHR13593:SF113">
    <property type="entry name" value="SI:DKEY-266F7.9"/>
    <property type="match status" value="1"/>
</dbReference>
<comment type="catalytic activity">
    <reaction evidence="1">
        <text>a 1,2-diacyl-sn-glycero-3-phospho-(1D-myo-inositol) = 1D-myo-inositol 1,2-cyclic phosphate + a 1,2-diacyl-sn-glycerol</text>
        <dbReference type="Rhea" id="RHEA:17093"/>
        <dbReference type="ChEBI" id="CHEBI:17815"/>
        <dbReference type="ChEBI" id="CHEBI:57880"/>
        <dbReference type="ChEBI" id="CHEBI:58484"/>
        <dbReference type="EC" id="4.6.1.13"/>
    </reaction>
</comment>
<dbReference type="Pfam" id="PF00388">
    <property type="entry name" value="PI-PLC-X"/>
    <property type="match status" value="1"/>
</dbReference>
<evidence type="ECO:0000313" key="7">
    <source>
        <dbReference type="EMBL" id="GFE35957.1"/>
    </source>
</evidence>
<keyword evidence="8" id="KW-1185">Reference proteome</keyword>
<dbReference type="Gene3D" id="3.20.20.190">
    <property type="entry name" value="Phosphatidylinositol (PI) phosphodiesterase"/>
    <property type="match status" value="1"/>
</dbReference>
<accession>A0A640UJI4</accession>
<dbReference type="PANTHER" id="PTHR13593">
    <property type="match status" value="1"/>
</dbReference>
<dbReference type="SMART" id="SM00148">
    <property type="entry name" value="PLCXc"/>
    <property type="match status" value="1"/>
</dbReference>
<feature type="domain" description="Phosphatidylinositol-specific phospholipase C X" evidence="6">
    <location>
        <begin position="66"/>
        <end position="205"/>
    </location>
</feature>
<evidence type="ECO:0000256" key="3">
    <source>
        <dbReference type="ARBA" id="ARBA00019758"/>
    </source>
</evidence>
<comment type="caution">
    <text evidence="7">The sequence shown here is derived from an EMBL/GenBank/DDBJ whole genome shotgun (WGS) entry which is preliminary data.</text>
</comment>
<dbReference type="GO" id="GO:0008081">
    <property type="term" value="F:phosphoric diester hydrolase activity"/>
    <property type="evidence" value="ECO:0007669"/>
    <property type="project" value="InterPro"/>
</dbReference>
<evidence type="ECO:0000256" key="2">
    <source>
        <dbReference type="ARBA" id="ARBA00012581"/>
    </source>
</evidence>
<dbReference type="InterPro" id="IPR000909">
    <property type="entry name" value="PLipase_C_PInositol-sp_X_dom"/>
</dbReference>
<protein>
    <recommendedName>
        <fullName evidence="3">1-phosphatidylinositol phosphodiesterase</fullName>
        <ecNumber evidence="2">4.6.1.13</ecNumber>
    </recommendedName>
    <alternativeName>
        <fullName evidence="4">Phosphatidylinositol diacylglycerol-lyase</fullName>
    </alternativeName>
    <alternativeName>
        <fullName evidence="5">Phosphatidylinositol-specific phospholipase C</fullName>
    </alternativeName>
</protein>
<evidence type="ECO:0000313" key="8">
    <source>
        <dbReference type="Proteomes" id="UP000431826"/>
    </source>
</evidence>
<dbReference type="InterPro" id="IPR051057">
    <property type="entry name" value="PI-PLC_domain"/>
</dbReference>
<gene>
    <name evidence="7" type="ORF">Stube_06300</name>
</gene>
<dbReference type="Proteomes" id="UP000431826">
    <property type="component" value="Unassembled WGS sequence"/>
</dbReference>
<name>A0A640UJI4_9ACTN</name>
<dbReference type="AlphaFoldDB" id="A0A640UJI4"/>